<evidence type="ECO:0000256" key="3">
    <source>
        <dbReference type="ARBA" id="ARBA00023027"/>
    </source>
</evidence>
<accession>D1CC76</accession>
<evidence type="ECO:0000256" key="6">
    <source>
        <dbReference type="RuleBase" id="RU000548"/>
    </source>
</evidence>
<dbReference type="GO" id="GO:0033353">
    <property type="term" value="P:S-adenosylmethionine cycle"/>
    <property type="evidence" value="ECO:0007669"/>
    <property type="project" value="TreeGrafter"/>
</dbReference>
<dbReference type="InterPro" id="IPR000043">
    <property type="entry name" value="Adenosylhomocysteinase-like"/>
</dbReference>
<dbReference type="GO" id="GO:0005829">
    <property type="term" value="C:cytosol"/>
    <property type="evidence" value="ECO:0007669"/>
    <property type="project" value="TreeGrafter"/>
</dbReference>
<evidence type="ECO:0000256" key="7">
    <source>
        <dbReference type="RuleBase" id="RU004166"/>
    </source>
</evidence>
<dbReference type="CDD" id="cd00401">
    <property type="entry name" value="SAHH"/>
    <property type="match status" value="1"/>
</dbReference>
<feature type="binding site" evidence="5">
    <location>
        <position position="239"/>
    </location>
    <ligand>
        <name>NAD(+)</name>
        <dbReference type="ChEBI" id="CHEBI:57540"/>
    </ligand>
</feature>
<evidence type="ECO:0000313" key="9">
    <source>
        <dbReference type="EMBL" id="ACZ42391.1"/>
    </source>
</evidence>
<dbReference type="InterPro" id="IPR015878">
    <property type="entry name" value="Ado_hCys_hydrolase_NAD-bd"/>
</dbReference>
<dbReference type="RefSeq" id="WP_012875426.1">
    <property type="nucleotide sequence ID" value="NC_013525.1"/>
</dbReference>
<dbReference type="NCBIfam" id="NF004005">
    <property type="entry name" value="PRK05476.2-3"/>
    <property type="match status" value="1"/>
</dbReference>
<keyword evidence="3 5" id="KW-0520">NAD</keyword>
<evidence type="ECO:0000256" key="5">
    <source>
        <dbReference type="PIRSR" id="PIRSR001109-2"/>
    </source>
</evidence>
<proteinExistence type="inferred from homology"/>
<comment type="cofactor">
    <cofactor evidence="5 6">
        <name>NAD(+)</name>
        <dbReference type="ChEBI" id="CHEBI:57540"/>
    </cofactor>
    <text evidence="5 6">Binds 1 NAD(+) per subunit.</text>
</comment>
<dbReference type="InterPro" id="IPR020082">
    <property type="entry name" value="S-Ado-L-homoCys_hydrolase_CS"/>
</dbReference>
<keyword evidence="10" id="KW-1185">Reference proteome</keyword>
<keyword evidence="2 6" id="KW-0554">One-carbon metabolism</keyword>
<feature type="binding site" evidence="5">
    <location>
        <begin position="218"/>
        <end position="223"/>
    </location>
    <ligand>
        <name>NAD(+)</name>
        <dbReference type="ChEBI" id="CHEBI:57540"/>
    </ligand>
</feature>
<feature type="binding site" evidence="5">
    <location>
        <position position="342"/>
    </location>
    <ligand>
        <name>NAD(+)</name>
        <dbReference type="ChEBI" id="CHEBI:57540"/>
    </ligand>
</feature>
<dbReference type="SMART" id="SM00997">
    <property type="entry name" value="AdoHcyase_NAD"/>
    <property type="match status" value="1"/>
</dbReference>
<organism evidence="9 10">
    <name type="scientific">Thermobaculum terrenum (strain ATCC BAA-798 / CCMEE 7001 / YNP1)</name>
    <dbReference type="NCBI Taxonomy" id="525904"/>
    <lineage>
        <taxon>Bacteria</taxon>
        <taxon>Bacillati</taxon>
        <taxon>Chloroflexota</taxon>
        <taxon>Chloroflexia</taxon>
        <taxon>Candidatus Thermobaculales</taxon>
        <taxon>Candidatus Thermobaculaceae</taxon>
        <taxon>Thermobaculum</taxon>
    </lineage>
</organism>
<dbReference type="UniPathway" id="UPA00314">
    <property type="reaction ID" value="UER00076"/>
</dbReference>
<dbReference type="KEGG" id="ttr:Tter_1485"/>
<dbReference type="EC" id="3.13.2.1" evidence="4 6"/>
<comment type="catalytic activity">
    <reaction evidence="6">
        <text>S-adenosyl-L-homocysteine + H2O = L-homocysteine + adenosine</text>
        <dbReference type="Rhea" id="RHEA:21708"/>
        <dbReference type="ChEBI" id="CHEBI:15377"/>
        <dbReference type="ChEBI" id="CHEBI:16335"/>
        <dbReference type="ChEBI" id="CHEBI:57856"/>
        <dbReference type="ChEBI" id="CHEBI:58199"/>
        <dbReference type="EC" id="3.13.2.1"/>
    </reaction>
</comment>
<dbReference type="Proteomes" id="UP000000323">
    <property type="component" value="Chromosome 1"/>
</dbReference>
<dbReference type="GO" id="GO:0006730">
    <property type="term" value="P:one-carbon metabolic process"/>
    <property type="evidence" value="ECO:0007669"/>
    <property type="project" value="UniProtKB-UniRule"/>
</dbReference>
<dbReference type="AlphaFoldDB" id="D1CC76"/>
<gene>
    <name evidence="9" type="ordered locus">Tter_1485</name>
</gene>
<evidence type="ECO:0000259" key="8">
    <source>
        <dbReference type="SMART" id="SM00997"/>
    </source>
</evidence>
<protein>
    <recommendedName>
        <fullName evidence="4 6">Adenosylhomocysteinase</fullName>
        <ecNumber evidence="4 6">3.13.2.1</ecNumber>
    </recommendedName>
</protein>
<dbReference type="PANTHER" id="PTHR23420:SF0">
    <property type="entry name" value="ADENOSYLHOMOCYSTEINASE"/>
    <property type="match status" value="1"/>
</dbReference>
<feature type="domain" description="S-adenosyl-L-homocysteine hydrolase NAD binding" evidence="8">
    <location>
        <begin position="187"/>
        <end position="348"/>
    </location>
</feature>
<sequence>MISNESIIKDPSLAPSGERKIQWVDQHSPVLNALREKYLNKESIGGLKIGIIVPLEAKTGFLATVLADAGAEVVVTGTGPAYVQDDVAAALVARGLRVYAISGVSDDEFRKYLEKVLEFQPDVLIDDRAEFVRMLHTDYQHLLSKVRGASEQTTSGVTRLLAMQEQGVLRLPVIAANNAMCKHFFDNRYGTGQSVWTAIMSATNLFIAGREVVVIGYGWCGKGLARRAKGLGARVTVVEVDPVKGLEAWADGFEVHPLEKCASYGDIFVTSTGSPHAIDTQHIEQMKDGAILANAGGLDDEINVKGLEAIAKEKREARRYITEYVLPDGRRIHLLAEGFLVNLVAGDGHPVEIIDMTFAVQALGMRHVALHYDQLGPGVHDFPKELDEEIARLKLKSLGMGVGSLTKEQINYLHSWR</sequence>
<dbReference type="NCBIfam" id="TIGR00936">
    <property type="entry name" value="ahcY"/>
    <property type="match status" value="1"/>
</dbReference>
<comment type="similarity">
    <text evidence="1 7">Belongs to the adenosylhomocysteinase family.</text>
</comment>
<dbReference type="PIRSF" id="PIRSF001109">
    <property type="entry name" value="Ad_hcy_hydrolase"/>
    <property type="match status" value="1"/>
</dbReference>
<dbReference type="Gene3D" id="3.40.50.1480">
    <property type="entry name" value="Adenosylhomocysteinase-like"/>
    <property type="match status" value="1"/>
</dbReference>
<dbReference type="STRING" id="525904.Tter_1485"/>
<evidence type="ECO:0000256" key="2">
    <source>
        <dbReference type="ARBA" id="ARBA00022563"/>
    </source>
</evidence>
<name>D1CC76_THET1</name>
<comment type="pathway">
    <text evidence="6">Amino-acid biosynthesis; L-homocysteine biosynthesis; L-homocysteine from S-adenosyl-L-homocysteine: step 1/1.</text>
</comment>
<dbReference type="GO" id="GO:0004013">
    <property type="term" value="F:adenosylhomocysteinase activity"/>
    <property type="evidence" value="ECO:0007669"/>
    <property type="project" value="UniProtKB-UniRule"/>
</dbReference>
<dbReference type="InterPro" id="IPR042172">
    <property type="entry name" value="Adenosylhomocyst_ase-like_sf"/>
</dbReference>
<dbReference type="Pfam" id="PF00670">
    <property type="entry name" value="AdoHcyase_NAD"/>
    <property type="match status" value="1"/>
</dbReference>
<dbReference type="SUPFAM" id="SSF52283">
    <property type="entry name" value="Formate/glycerate dehydrogenase catalytic domain-like"/>
    <property type="match status" value="1"/>
</dbReference>
<feature type="binding site" evidence="5">
    <location>
        <position position="349"/>
    </location>
    <ligand>
        <name>NAD(+)</name>
        <dbReference type="ChEBI" id="CHEBI:57540"/>
    </ligand>
</feature>
<dbReference type="InterPro" id="IPR036291">
    <property type="entry name" value="NAD(P)-bd_dom_sf"/>
</dbReference>
<dbReference type="PROSITE" id="PS00739">
    <property type="entry name" value="ADOHCYASE_2"/>
    <property type="match status" value="1"/>
</dbReference>
<dbReference type="HOGENOM" id="CLU_025194_0_2_0"/>
<dbReference type="PANTHER" id="PTHR23420">
    <property type="entry name" value="ADENOSYLHOMOCYSTEINASE"/>
    <property type="match status" value="1"/>
</dbReference>
<dbReference type="Gene3D" id="3.40.50.720">
    <property type="entry name" value="NAD(P)-binding Rossmann-like Domain"/>
    <property type="match status" value="1"/>
</dbReference>
<keyword evidence="6 9" id="KW-0378">Hydrolase</keyword>
<evidence type="ECO:0000313" key="10">
    <source>
        <dbReference type="Proteomes" id="UP000000323"/>
    </source>
</evidence>
<dbReference type="SUPFAM" id="SSF51735">
    <property type="entry name" value="NAD(P)-binding Rossmann-fold domains"/>
    <property type="match status" value="1"/>
</dbReference>
<evidence type="ECO:0000256" key="1">
    <source>
        <dbReference type="ARBA" id="ARBA00007122"/>
    </source>
</evidence>
<dbReference type="SMART" id="SM00996">
    <property type="entry name" value="AdoHcyase"/>
    <property type="match status" value="1"/>
</dbReference>
<dbReference type="OrthoDB" id="9802717at2"/>
<dbReference type="EMBL" id="CP001825">
    <property type="protein sequence ID" value="ACZ42391.1"/>
    <property type="molecule type" value="Genomic_DNA"/>
</dbReference>
<reference evidence="10" key="1">
    <citation type="journal article" date="2010" name="Stand. Genomic Sci.">
        <title>Complete genome sequence of 'Thermobaculum terrenum' type strain (YNP1).</title>
        <authorList>
            <person name="Kiss H."/>
            <person name="Cleland D."/>
            <person name="Lapidus A."/>
            <person name="Lucas S."/>
            <person name="Glavina Del Rio T."/>
            <person name="Nolan M."/>
            <person name="Tice H."/>
            <person name="Han C."/>
            <person name="Goodwin L."/>
            <person name="Pitluck S."/>
            <person name="Liolios K."/>
            <person name="Ivanova N."/>
            <person name="Mavromatis K."/>
            <person name="Ovchinnikova G."/>
            <person name="Pati A."/>
            <person name="Chen A."/>
            <person name="Palaniappan K."/>
            <person name="Land M."/>
            <person name="Hauser L."/>
            <person name="Chang Y."/>
            <person name="Jeffries C."/>
            <person name="Lu M."/>
            <person name="Brettin T."/>
            <person name="Detter J."/>
            <person name="Goker M."/>
            <person name="Tindall B."/>
            <person name="Beck B."/>
            <person name="McDermott T."/>
            <person name="Woyke T."/>
            <person name="Bristow J."/>
            <person name="Eisen J."/>
            <person name="Markowitz V."/>
            <person name="Hugenholtz P."/>
            <person name="Kyrpides N."/>
            <person name="Klenk H."/>
            <person name="Cheng J."/>
        </authorList>
    </citation>
    <scope>NUCLEOTIDE SEQUENCE [LARGE SCALE GENOMIC DNA]</scope>
    <source>
        <strain evidence="10">ATCC BAA-798 / YNP1</strain>
    </source>
</reference>
<evidence type="ECO:0000256" key="4">
    <source>
        <dbReference type="NCBIfam" id="TIGR00936"/>
    </source>
</evidence>
<dbReference type="Pfam" id="PF05221">
    <property type="entry name" value="AdoHcyase"/>
    <property type="match status" value="2"/>
</dbReference>
<dbReference type="eggNOG" id="COG0499">
    <property type="taxonomic scope" value="Bacteria"/>
</dbReference>